<dbReference type="RefSeq" id="XP_067485689.1">
    <property type="nucleotide sequence ID" value="XM_067637730.1"/>
</dbReference>
<evidence type="ECO:0000259" key="13">
    <source>
        <dbReference type="PROSITE" id="PS00497"/>
    </source>
</evidence>
<evidence type="ECO:0000256" key="1">
    <source>
        <dbReference type="ARBA" id="ARBA00001973"/>
    </source>
</evidence>
<proteinExistence type="inferred from homology"/>
<evidence type="ECO:0000259" key="14">
    <source>
        <dbReference type="PROSITE" id="PS00498"/>
    </source>
</evidence>
<keyword evidence="7" id="KW-0503">Monooxygenase</keyword>
<comment type="cofactor">
    <cofactor evidence="1">
        <name>Cu(2+)</name>
        <dbReference type="ChEBI" id="CHEBI:29036"/>
    </cofactor>
</comment>
<dbReference type="Proteomes" id="UP000283090">
    <property type="component" value="Unassembled WGS sequence"/>
</dbReference>
<evidence type="ECO:0000313" key="16">
    <source>
        <dbReference type="Proteomes" id="UP000283090"/>
    </source>
</evidence>
<feature type="domain" description="Tyrosinase copper-binding" evidence="14">
    <location>
        <begin position="390"/>
        <end position="401"/>
    </location>
</feature>
<organism evidence="15 16">
    <name type="scientific">Arthrobotrys flagrans</name>
    <name type="common">Nematode-trapping fungus</name>
    <name type="synonym">Trichothecium flagrans</name>
    <dbReference type="NCBI Taxonomy" id="97331"/>
    <lineage>
        <taxon>Eukaryota</taxon>
        <taxon>Fungi</taxon>
        <taxon>Dikarya</taxon>
        <taxon>Ascomycota</taxon>
        <taxon>Pezizomycotina</taxon>
        <taxon>Orbiliomycetes</taxon>
        <taxon>Orbiliales</taxon>
        <taxon>Orbiliaceae</taxon>
        <taxon>Arthrobotrys</taxon>
    </lineage>
</organism>
<keyword evidence="16" id="KW-1185">Reference proteome</keyword>
<evidence type="ECO:0000256" key="5">
    <source>
        <dbReference type="ARBA" id="ARBA00023002"/>
    </source>
</evidence>
<dbReference type="SUPFAM" id="SSF48056">
    <property type="entry name" value="Di-copper centre-containing domain"/>
    <property type="match status" value="1"/>
</dbReference>
<name>A0A436ZMN6_ARTFL</name>
<dbReference type="Gene3D" id="2.60.310.20">
    <property type="match status" value="1"/>
</dbReference>
<dbReference type="Gene3D" id="1.10.1280.10">
    <property type="entry name" value="Di-copper center containing domain from catechol oxidase"/>
    <property type="match status" value="1"/>
</dbReference>
<evidence type="ECO:0000256" key="11">
    <source>
        <dbReference type="SAM" id="MobiDB-lite"/>
    </source>
</evidence>
<dbReference type="PRINTS" id="PR00092">
    <property type="entry name" value="TYROSINASE"/>
</dbReference>
<dbReference type="STRING" id="97331.A0A436ZMN6"/>
<reference evidence="15 16" key="1">
    <citation type="submission" date="2019-01" db="EMBL/GenBank/DDBJ databases">
        <title>Intercellular communication is required for trap formation in the nematode-trapping fungus Duddingtonia flagrans.</title>
        <authorList>
            <person name="Youssar L."/>
            <person name="Wernet V."/>
            <person name="Hensel N."/>
            <person name="Hildebrandt H.-G."/>
            <person name="Fischer R."/>
        </authorList>
    </citation>
    <scope>NUCLEOTIDE SEQUENCE [LARGE SCALE GENOMIC DNA]</scope>
    <source>
        <strain evidence="15 16">CBS H-5679</strain>
    </source>
</reference>
<feature type="signal peptide" evidence="12">
    <location>
        <begin position="1"/>
        <end position="20"/>
    </location>
</feature>
<dbReference type="InterPro" id="IPR002227">
    <property type="entry name" value="Tyrosinase_Cu-bd"/>
</dbReference>
<accession>A0A436ZMN6</accession>
<keyword evidence="5" id="KW-0560">Oxidoreductase</keyword>
<dbReference type="GO" id="GO:0004503">
    <property type="term" value="F:tyrosinase activity"/>
    <property type="evidence" value="ECO:0007669"/>
    <property type="project" value="UniProtKB-EC"/>
</dbReference>
<feature type="chain" id="PRO_5019075202" description="tyrosinase" evidence="12">
    <location>
        <begin position="21"/>
        <end position="752"/>
    </location>
</feature>
<evidence type="ECO:0000313" key="15">
    <source>
        <dbReference type="EMBL" id="RVD80145.1"/>
    </source>
</evidence>
<evidence type="ECO:0000256" key="9">
    <source>
        <dbReference type="ARBA" id="ARBA00048233"/>
    </source>
</evidence>
<evidence type="ECO:0000256" key="7">
    <source>
        <dbReference type="ARBA" id="ARBA00023033"/>
    </source>
</evidence>
<keyword evidence="6" id="KW-0186">Copper</keyword>
<evidence type="ECO:0000256" key="2">
    <source>
        <dbReference type="ARBA" id="ARBA00009928"/>
    </source>
</evidence>
<dbReference type="Pfam" id="PF18132">
    <property type="entry name" value="Tyrosinase_C"/>
    <property type="match status" value="1"/>
</dbReference>
<dbReference type="GO" id="GO:0046872">
    <property type="term" value="F:metal ion binding"/>
    <property type="evidence" value="ECO:0007669"/>
    <property type="project" value="UniProtKB-KW"/>
</dbReference>
<dbReference type="InterPro" id="IPR008922">
    <property type="entry name" value="Di-copper_centre_dom_sf"/>
</dbReference>
<sequence length="752" mass="83955">MKLSTLVSVALATTAQITCAIPLASLAEPDQEVDNFGPIEVRGVGHLHEKFLKKRAIDASKQMTDTNNGWAGGIQAGNNGIQMVIRREIRELYDYRLPGDSQAGRVYDLYILALRRTMYRNPNDKNSWWQLAGVHGRPYLPWNNRRPGTKGSDLQEGYTNSGYCTHGSTLFLPWHRPYLAYVEELLWASAYLEIQKETRPAEKAQWEAALEQFRLPYWDWGLENADLPPQVSTNQHTFRFYPNATPATAPKWENPLYTFKFQSGTYNDPAHANFGESKFNNLFRTVRHPPNQEPGVGDNIGEARNQLRQNGNNVRQQVHELLLRSLPQDSNANILEPNKINTASDPARWGAFSNRVGNNAASAESIHDGIHVWVGGTYGHMTSVPYSSFDPIFFLHHTNVDRIFAIWQAINPKSYVTPQQNGGGTYGVDWRTTDTVTSPLEPWLRNGWRLNSDTVRDTGSFGYGYAAVPKHLYPNSPTGLRRYAMKEVSDLYSGRVSSATKRKRDLYSSEENKGLDNSIVNNKYYEWRVDVSADRGALNGTYSVHFFLGRPSRDYRQWTNQPEFVGDYVVFTHSMEAPPGTDPATINTEITGSVPLTDAMVNAFSNANLSSLNPQHAIPFLIRNLRWRVTDSTGAPVRARNVLGLKVSVSISHTTLPTDEVPWTQYGEWTFLTEIARRIGKDGGPDSVGIPDTPSTSTTLVPTTTEAPAYATDLPTTLITSATEEPTSEAVTTEAPTSVAEYVEIPASASDD</sequence>
<dbReference type="VEuPathDB" id="FungiDB:DFL_008051"/>
<dbReference type="GeneID" id="93590362"/>
<keyword evidence="4" id="KW-0479">Metal-binding</keyword>
<evidence type="ECO:0000256" key="3">
    <source>
        <dbReference type="ARBA" id="ARBA00011906"/>
    </source>
</evidence>
<dbReference type="InterPro" id="IPR050316">
    <property type="entry name" value="Tyrosinase/Hemocyanin"/>
</dbReference>
<keyword evidence="8" id="KW-0470">Melanin biosynthesis</keyword>
<feature type="region of interest" description="Disordered" evidence="11">
    <location>
        <begin position="682"/>
        <end position="701"/>
    </location>
</feature>
<comment type="catalytic activity">
    <reaction evidence="9">
        <text>2 L-dopa + O2 = 2 L-dopaquinone + 2 H2O</text>
        <dbReference type="Rhea" id="RHEA:34287"/>
        <dbReference type="ChEBI" id="CHEBI:15377"/>
        <dbReference type="ChEBI" id="CHEBI:15379"/>
        <dbReference type="ChEBI" id="CHEBI:57504"/>
        <dbReference type="ChEBI" id="CHEBI:57924"/>
        <dbReference type="EC" id="1.14.18.1"/>
    </reaction>
</comment>
<dbReference type="OrthoDB" id="1658288at2759"/>
<dbReference type="InterPro" id="IPR041640">
    <property type="entry name" value="Tyrosinase_C"/>
</dbReference>
<dbReference type="GO" id="GO:0042438">
    <property type="term" value="P:melanin biosynthetic process"/>
    <property type="evidence" value="ECO:0007669"/>
    <property type="project" value="UniProtKB-KW"/>
</dbReference>
<dbReference type="PANTHER" id="PTHR11474">
    <property type="entry name" value="TYROSINASE FAMILY MEMBER"/>
    <property type="match status" value="1"/>
</dbReference>
<protein>
    <recommendedName>
        <fullName evidence="3">tyrosinase</fullName>
        <ecNumber evidence="3">1.14.18.1</ecNumber>
    </recommendedName>
</protein>
<dbReference type="Pfam" id="PF00264">
    <property type="entry name" value="Tyrosinase"/>
    <property type="match status" value="1"/>
</dbReference>
<feature type="domain" description="Tyrosinase copper-binding" evidence="13">
    <location>
        <begin position="166"/>
        <end position="183"/>
    </location>
</feature>
<evidence type="ECO:0000256" key="12">
    <source>
        <dbReference type="SAM" id="SignalP"/>
    </source>
</evidence>
<gene>
    <name evidence="15" type="ORF">DFL_008051</name>
</gene>
<comment type="similarity">
    <text evidence="2">Belongs to the tyrosinase family.</text>
</comment>
<evidence type="ECO:0000256" key="6">
    <source>
        <dbReference type="ARBA" id="ARBA00023008"/>
    </source>
</evidence>
<keyword evidence="12" id="KW-0732">Signal</keyword>
<comment type="caution">
    <text evidence="15">The sequence shown here is derived from an EMBL/GenBank/DDBJ whole genome shotgun (WGS) entry which is preliminary data.</text>
</comment>
<comment type="catalytic activity">
    <reaction evidence="10">
        <text>L-tyrosine + O2 = L-dopaquinone + H2O</text>
        <dbReference type="Rhea" id="RHEA:18117"/>
        <dbReference type="ChEBI" id="CHEBI:15377"/>
        <dbReference type="ChEBI" id="CHEBI:15379"/>
        <dbReference type="ChEBI" id="CHEBI:57924"/>
        <dbReference type="ChEBI" id="CHEBI:58315"/>
        <dbReference type="EC" id="1.14.18.1"/>
    </reaction>
</comment>
<dbReference type="PROSITE" id="PS00497">
    <property type="entry name" value="TYROSINASE_1"/>
    <property type="match status" value="1"/>
</dbReference>
<dbReference type="EC" id="1.14.18.1" evidence="3"/>
<evidence type="ECO:0000256" key="4">
    <source>
        <dbReference type="ARBA" id="ARBA00022723"/>
    </source>
</evidence>
<feature type="region of interest" description="Disordered" evidence="11">
    <location>
        <begin position="721"/>
        <end position="752"/>
    </location>
</feature>
<dbReference type="AlphaFoldDB" id="A0A436ZMN6"/>
<evidence type="ECO:0000256" key="8">
    <source>
        <dbReference type="ARBA" id="ARBA00023101"/>
    </source>
</evidence>
<dbReference type="EMBL" id="SAEB01000012">
    <property type="protein sequence ID" value="RVD80145.1"/>
    <property type="molecule type" value="Genomic_DNA"/>
</dbReference>
<dbReference type="PROSITE" id="PS00498">
    <property type="entry name" value="TYROSINASE_2"/>
    <property type="match status" value="1"/>
</dbReference>
<feature type="compositionally biased region" description="Polar residues" evidence="11">
    <location>
        <begin position="721"/>
        <end position="736"/>
    </location>
</feature>
<dbReference type="PANTHER" id="PTHR11474:SF76">
    <property type="entry name" value="SHKT DOMAIN-CONTAINING PROTEIN"/>
    <property type="match status" value="1"/>
</dbReference>
<evidence type="ECO:0000256" key="10">
    <source>
        <dbReference type="ARBA" id="ARBA00048881"/>
    </source>
</evidence>